<organism evidence="5 6">
    <name type="scientific">Pseudonocardia parietis</name>
    <dbReference type="NCBI Taxonomy" id="570936"/>
    <lineage>
        <taxon>Bacteria</taxon>
        <taxon>Bacillati</taxon>
        <taxon>Actinomycetota</taxon>
        <taxon>Actinomycetes</taxon>
        <taxon>Pseudonocardiales</taxon>
        <taxon>Pseudonocardiaceae</taxon>
        <taxon>Pseudonocardia</taxon>
    </lineage>
</organism>
<keyword evidence="2" id="KW-0238">DNA-binding</keyword>
<dbReference type="Pfam" id="PF14525">
    <property type="entry name" value="AraC_binding_2"/>
    <property type="match status" value="1"/>
</dbReference>
<dbReference type="SUPFAM" id="SSF46689">
    <property type="entry name" value="Homeodomain-like"/>
    <property type="match status" value="1"/>
</dbReference>
<dbReference type="PROSITE" id="PS01124">
    <property type="entry name" value="HTH_ARAC_FAMILY_2"/>
    <property type="match status" value="1"/>
</dbReference>
<evidence type="ECO:0000256" key="3">
    <source>
        <dbReference type="ARBA" id="ARBA00023163"/>
    </source>
</evidence>
<accession>A0ABS4VK78</accession>
<gene>
    <name evidence="5" type="ORF">JOF36_000022</name>
</gene>
<evidence type="ECO:0000313" key="5">
    <source>
        <dbReference type="EMBL" id="MBP2364326.1"/>
    </source>
</evidence>
<dbReference type="Gene3D" id="1.10.10.60">
    <property type="entry name" value="Homeodomain-like"/>
    <property type="match status" value="1"/>
</dbReference>
<evidence type="ECO:0000313" key="6">
    <source>
        <dbReference type="Proteomes" id="UP001519295"/>
    </source>
</evidence>
<proteinExistence type="predicted"/>
<dbReference type="PANTHER" id="PTHR46796">
    <property type="entry name" value="HTH-TYPE TRANSCRIPTIONAL ACTIVATOR RHAS-RELATED"/>
    <property type="match status" value="1"/>
</dbReference>
<keyword evidence="1" id="KW-0805">Transcription regulation</keyword>
<dbReference type="Proteomes" id="UP001519295">
    <property type="component" value="Unassembled WGS sequence"/>
</dbReference>
<dbReference type="InterPro" id="IPR050204">
    <property type="entry name" value="AraC_XylS_family_regulators"/>
</dbReference>
<keyword evidence="6" id="KW-1185">Reference proteome</keyword>
<name>A0ABS4VK78_9PSEU</name>
<reference evidence="5 6" key="1">
    <citation type="submission" date="2021-03" db="EMBL/GenBank/DDBJ databases">
        <title>Sequencing the genomes of 1000 actinobacteria strains.</title>
        <authorList>
            <person name="Klenk H.-P."/>
        </authorList>
    </citation>
    <scope>NUCLEOTIDE SEQUENCE [LARGE SCALE GENOMIC DNA]</scope>
    <source>
        <strain evidence="5 6">DSM 45256</strain>
    </source>
</reference>
<protein>
    <submittedName>
        <fullName evidence="5">AraC-like DNA-binding protein</fullName>
    </submittedName>
</protein>
<dbReference type="Pfam" id="PF12833">
    <property type="entry name" value="HTH_18"/>
    <property type="match status" value="1"/>
</dbReference>
<dbReference type="SMART" id="SM00342">
    <property type="entry name" value="HTH_ARAC"/>
    <property type="match status" value="1"/>
</dbReference>
<feature type="domain" description="HTH araC/xylS-type" evidence="4">
    <location>
        <begin position="240"/>
        <end position="338"/>
    </location>
</feature>
<dbReference type="InterPro" id="IPR018062">
    <property type="entry name" value="HTH_AraC-typ_CS"/>
</dbReference>
<comment type="caution">
    <text evidence="5">The sequence shown here is derived from an EMBL/GenBank/DDBJ whole genome shotgun (WGS) entry which is preliminary data.</text>
</comment>
<dbReference type="InterPro" id="IPR018060">
    <property type="entry name" value="HTH_AraC"/>
</dbReference>
<dbReference type="InterPro" id="IPR009057">
    <property type="entry name" value="Homeodomain-like_sf"/>
</dbReference>
<keyword evidence="3" id="KW-0804">Transcription</keyword>
<sequence>MKRSMEIEPIATDGAGISSALDGFELCRAVGFDAFRDSLNGVFYPARVEPTGLHTTSVQSLLSAVELTHLTLGFVRFGTETALDPGALGAYHVNVALSGSVESHCGRESVVARPGTAAVFTPEDHTRLPRWGADAGQLCIKIDRRALEAELESMLGRPVASLVRFSIGFDLANSAGRSWLNVVRLLLTDLADGSSLSRGSTTHREELERLVISSLLRAQPHDFHDELHSDHAPARSRIVKRVVDAVDAEPEKAWTLAGMAELSGVSGRRLQQGFREQLTMSPMAYVRLVRLERVHKDLLTYSGSVTDVAFRWGFTHLGRFAEAYRERFGLAPSETLRRFRA</sequence>
<dbReference type="InterPro" id="IPR035418">
    <property type="entry name" value="AraC-bd_2"/>
</dbReference>
<dbReference type="PROSITE" id="PS00041">
    <property type="entry name" value="HTH_ARAC_FAMILY_1"/>
    <property type="match status" value="1"/>
</dbReference>
<evidence type="ECO:0000256" key="1">
    <source>
        <dbReference type="ARBA" id="ARBA00023015"/>
    </source>
</evidence>
<evidence type="ECO:0000256" key="2">
    <source>
        <dbReference type="ARBA" id="ARBA00023125"/>
    </source>
</evidence>
<evidence type="ECO:0000259" key="4">
    <source>
        <dbReference type="PROSITE" id="PS01124"/>
    </source>
</evidence>
<dbReference type="RefSeq" id="WP_210024397.1">
    <property type="nucleotide sequence ID" value="NZ_JAGINU010000001.1"/>
</dbReference>
<dbReference type="EMBL" id="JAGINU010000001">
    <property type="protein sequence ID" value="MBP2364326.1"/>
    <property type="molecule type" value="Genomic_DNA"/>
</dbReference>
<dbReference type="PANTHER" id="PTHR46796:SF12">
    <property type="entry name" value="HTH-TYPE DNA-BINDING TRANSCRIPTIONAL ACTIVATOR EUTR"/>
    <property type="match status" value="1"/>
</dbReference>